<feature type="binding site" evidence="13">
    <location>
        <position position="401"/>
    </location>
    <ligand>
        <name>[4Fe-4S] cluster</name>
        <dbReference type="ChEBI" id="CHEBI:49883"/>
    </ligand>
</feature>
<comment type="cofactor">
    <cofactor evidence="13">
        <name>[4Fe-4S] cluster</name>
        <dbReference type="ChEBI" id="CHEBI:49883"/>
    </cofactor>
    <text evidence="13">Binds 1 [4Fe-4S] cluster per subunit.</text>
</comment>
<feature type="binding site" evidence="13">
    <location>
        <position position="398"/>
    </location>
    <ligand>
        <name>[4Fe-4S] cluster</name>
        <dbReference type="ChEBI" id="CHEBI:49883"/>
    </ligand>
</feature>
<dbReference type="InterPro" id="IPR033941">
    <property type="entry name" value="IPMI_cat"/>
</dbReference>
<accession>A0A3P1VEN6</accession>
<dbReference type="Gene3D" id="3.30.499.10">
    <property type="entry name" value="Aconitase, domain 3"/>
    <property type="match status" value="2"/>
</dbReference>
<dbReference type="Pfam" id="PF00330">
    <property type="entry name" value="Aconitase"/>
    <property type="match status" value="1"/>
</dbReference>
<feature type="binding site" evidence="13">
    <location>
        <position position="338"/>
    </location>
    <ligand>
        <name>[4Fe-4S] cluster</name>
        <dbReference type="ChEBI" id="CHEBI:49883"/>
    </ligand>
</feature>
<dbReference type="PANTHER" id="PTHR43822:SF9">
    <property type="entry name" value="3-ISOPROPYLMALATE DEHYDRATASE"/>
    <property type="match status" value="1"/>
</dbReference>
<keyword evidence="9 13" id="KW-0411">Iron-sulfur</keyword>
<dbReference type="PROSITE" id="PS00450">
    <property type="entry name" value="ACONITASE_1"/>
    <property type="match status" value="1"/>
</dbReference>
<dbReference type="PROSITE" id="PS01244">
    <property type="entry name" value="ACONITASE_2"/>
    <property type="match status" value="1"/>
</dbReference>
<evidence type="ECO:0000256" key="8">
    <source>
        <dbReference type="ARBA" id="ARBA00023004"/>
    </source>
</evidence>
<dbReference type="InterPro" id="IPR036008">
    <property type="entry name" value="Aconitase_4Fe-4S_dom"/>
</dbReference>
<dbReference type="PANTHER" id="PTHR43822">
    <property type="entry name" value="HOMOACONITASE, MITOCHONDRIAL-RELATED"/>
    <property type="match status" value="1"/>
</dbReference>
<comment type="function">
    <text evidence="2 13">Catalyzes the isomerization between 2-isopropylmalate and 3-isopropylmalate, via the formation of 2-isopropylmaleate.</text>
</comment>
<dbReference type="STRING" id="1123309.GCA_000377005_01121"/>
<dbReference type="InterPro" id="IPR015931">
    <property type="entry name" value="Acnase/IPM_dHydase_lsu_aba_1/3"/>
</dbReference>
<evidence type="ECO:0000313" key="16">
    <source>
        <dbReference type="Proteomes" id="UP000281771"/>
    </source>
</evidence>
<dbReference type="InterPro" id="IPR001030">
    <property type="entry name" value="Acoase/IPM_deHydtase_lsu_aba"/>
</dbReference>
<dbReference type="PRINTS" id="PR00415">
    <property type="entry name" value="ACONITASE"/>
</dbReference>
<proteinExistence type="inferred from homology"/>
<dbReference type="GO" id="GO:0051539">
    <property type="term" value="F:4 iron, 4 sulfur cluster binding"/>
    <property type="evidence" value="ECO:0007669"/>
    <property type="project" value="UniProtKB-KW"/>
</dbReference>
<dbReference type="GO" id="GO:0003994">
    <property type="term" value="F:aconitate hydratase activity"/>
    <property type="evidence" value="ECO:0007669"/>
    <property type="project" value="UniProtKB-EC"/>
</dbReference>
<comment type="catalytic activity">
    <reaction evidence="1 13">
        <text>(2R,3S)-3-isopropylmalate = (2S)-2-isopropylmalate</text>
        <dbReference type="Rhea" id="RHEA:32287"/>
        <dbReference type="ChEBI" id="CHEBI:1178"/>
        <dbReference type="ChEBI" id="CHEBI:35121"/>
        <dbReference type="EC" id="4.2.1.33"/>
    </reaction>
</comment>
<dbReference type="InterPro" id="IPR050067">
    <property type="entry name" value="IPM_dehydratase_rel_enz"/>
</dbReference>
<evidence type="ECO:0000256" key="10">
    <source>
        <dbReference type="ARBA" id="ARBA00023239"/>
    </source>
</evidence>
<dbReference type="GO" id="GO:0003861">
    <property type="term" value="F:3-isopropylmalate dehydratase activity"/>
    <property type="evidence" value="ECO:0007669"/>
    <property type="project" value="UniProtKB-UniRule"/>
</dbReference>
<evidence type="ECO:0000256" key="12">
    <source>
        <dbReference type="ARBA" id="ARBA00023501"/>
    </source>
</evidence>
<dbReference type="InterPro" id="IPR004430">
    <property type="entry name" value="3-IsopropMal_deHydase_lsu"/>
</dbReference>
<evidence type="ECO:0000256" key="1">
    <source>
        <dbReference type="ARBA" id="ARBA00000491"/>
    </source>
</evidence>
<dbReference type="NCBIfam" id="TIGR00170">
    <property type="entry name" value="leuC"/>
    <property type="match status" value="1"/>
</dbReference>
<dbReference type="GO" id="GO:0009098">
    <property type="term" value="P:L-leucine biosynthetic process"/>
    <property type="evidence" value="ECO:0007669"/>
    <property type="project" value="UniProtKB-UniRule"/>
</dbReference>
<comment type="caution">
    <text evidence="15">The sequence shown here is derived from an EMBL/GenBank/DDBJ whole genome shotgun (WGS) entry which is preliminary data.</text>
</comment>
<dbReference type="UniPathway" id="UPA00048">
    <property type="reaction ID" value="UER00071"/>
</dbReference>
<comment type="pathway">
    <text evidence="3 13">Amino-acid biosynthesis; L-leucine biosynthesis; L-leucine from 3-methyl-2-oxobutanoate: step 2/4.</text>
</comment>
<evidence type="ECO:0000256" key="3">
    <source>
        <dbReference type="ARBA" id="ARBA00004729"/>
    </source>
</evidence>
<gene>
    <name evidence="13 15" type="primary">leuC</name>
    <name evidence="15" type="ORF">EII38_03825</name>
</gene>
<evidence type="ECO:0000313" key="15">
    <source>
        <dbReference type="EMBL" id="RRD31890.1"/>
    </source>
</evidence>
<evidence type="ECO:0000256" key="6">
    <source>
        <dbReference type="ARBA" id="ARBA00022605"/>
    </source>
</evidence>
<keyword evidence="7 13" id="KW-0479">Metal-binding</keyword>
<keyword evidence="5 13" id="KW-0004">4Fe-4S</keyword>
<evidence type="ECO:0000256" key="5">
    <source>
        <dbReference type="ARBA" id="ARBA00022485"/>
    </source>
</evidence>
<dbReference type="InterPro" id="IPR018136">
    <property type="entry name" value="Aconitase_4Fe-4S_BS"/>
</dbReference>
<protein>
    <recommendedName>
        <fullName evidence="13">3-isopropylmalate dehydratase large subunit</fullName>
        <ecNumber evidence="13">4.2.1.33</ecNumber>
    </recommendedName>
    <alternativeName>
        <fullName evidence="13">Alpha-IPM isomerase</fullName>
        <shortName evidence="13">IPMI</shortName>
    </alternativeName>
    <alternativeName>
        <fullName evidence="13">Isopropylmalate isomerase</fullName>
    </alternativeName>
</protein>
<comment type="catalytic activity">
    <reaction evidence="12">
        <text>citrate = D-threo-isocitrate</text>
        <dbReference type="Rhea" id="RHEA:10336"/>
        <dbReference type="ChEBI" id="CHEBI:15562"/>
        <dbReference type="ChEBI" id="CHEBI:16947"/>
        <dbReference type="EC" id="4.2.1.3"/>
    </reaction>
</comment>
<dbReference type="Proteomes" id="UP000281771">
    <property type="component" value="Unassembled WGS sequence"/>
</dbReference>
<keyword evidence="11 13" id="KW-0100">Branched-chain amino acid biosynthesis</keyword>
<dbReference type="CDD" id="cd01583">
    <property type="entry name" value="IPMI"/>
    <property type="match status" value="1"/>
</dbReference>
<dbReference type="NCBIfam" id="NF009116">
    <property type="entry name" value="PRK12466.1"/>
    <property type="match status" value="1"/>
</dbReference>
<name>A0A3P1VEN6_9STRE</name>
<comment type="subunit">
    <text evidence="13">Heterodimer of LeuC and LeuD.</text>
</comment>
<dbReference type="AlphaFoldDB" id="A0A3P1VEN6"/>
<evidence type="ECO:0000256" key="7">
    <source>
        <dbReference type="ARBA" id="ARBA00022723"/>
    </source>
</evidence>
<feature type="domain" description="Aconitase/3-isopropylmalate dehydratase large subunit alpha/beta/alpha" evidence="14">
    <location>
        <begin position="8"/>
        <end position="448"/>
    </location>
</feature>
<organism evidence="15 16">
    <name type="scientific">Streptococcus minor</name>
    <dbReference type="NCBI Taxonomy" id="229549"/>
    <lineage>
        <taxon>Bacteria</taxon>
        <taxon>Bacillati</taxon>
        <taxon>Bacillota</taxon>
        <taxon>Bacilli</taxon>
        <taxon>Lactobacillales</taxon>
        <taxon>Streptococcaceae</taxon>
        <taxon>Streptococcus</taxon>
    </lineage>
</organism>
<evidence type="ECO:0000256" key="13">
    <source>
        <dbReference type="HAMAP-Rule" id="MF_01026"/>
    </source>
</evidence>
<evidence type="ECO:0000259" key="14">
    <source>
        <dbReference type="Pfam" id="PF00330"/>
    </source>
</evidence>
<dbReference type="RefSeq" id="WP_124776188.1">
    <property type="nucleotide sequence ID" value="NZ_RQZA01000002.1"/>
</dbReference>
<keyword evidence="10 13" id="KW-0456">Lyase</keyword>
<evidence type="ECO:0000256" key="11">
    <source>
        <dbReference type="ARBA" id="ARBA00023304"/>
    </source>
</evidence>
<dbReference type="GO" id="GO:0046872">
    <property type="term" value="F:metal ion binding"/>
    <property type="evidence" value="ECO:0007669"/>
    <property type="project" value="UniProtKB-KW"/>
</dbReference>
<evidence type="ECO:0000256" key="9">
    <source>
        <dbReference type="ARBA" id="ARBA00023014"/>
    </source>
</evidence>
<keyword evidence="16" id="KW-1185">Reference proteome</keyword>
<dbReference type="SUPFAM" id="SSF53732">
    <property type="entry name" value="Aconitase iron-sulfur domain"/>
    <property type="match status" value="1"/>
</dbReference>
<evidence type="ECO:0000256" key="2">
    <source>
        <dbReference type="ARBA" id="ARBA00002695"/>
    </source>
</evidence>
<dbReference type="EC" id="4.2.1.33" evidence="13"/>
<sequence length="460" mass="50404">MAGKSIVDKLWERHLVTGVEGQPQLMYVDQHYIHEVTSPQAFQGLKDNQRKVRRPDLTYGTFDHNVPTVNIFDIRDAISKAQMDKLAENLIDFGIDHAAHGSENQGIVHMIGPETGRTQPGKLIVCGDSHTATHGAFGALAFGIGTSEVEHVFATQTIWQVKPKKLLIRFVGSPPKGVYAKDYILALIARHGVALGVGYAAEFVGEAVDTLSMEERMTICNMSIEFGSKIGIMNPDQTTYDYLKDKTCVPKNFEDAVSDWKTLVSDEDAVYDKEITMDVSDLAPMVTWGTNPSMGVSFDQVFPAIQDINDERAYAYMGLHPGQTPSDIELGYVFIGSCTNARLSDLKLAAQFVEGKKIAANLTAIVVPGSRPVKRAAEKLGLDKIFMEAGFEWRDPGCSMCLGMNPDKVPEGLHCASTSNRNFEDRQGFGAKTHLCSPAMAAVAAIHGRFVDVRKVLEGM</sequence>
<keyword evidence="8 13" id="KW-0408">Iron</keyword>
<dbReference type="NCBIfam" id="NF004016">
    <property type="entry name" value="PRK05478.1"/>
    <property type="match status" value="1"/>
</dbReference>
<dbReference type="EMBL" id="RQZA01000002">
    <property type="protein sequence ID" value="RRD31890.1"/>
    <property type="molecule type" value="Genomic_DNA"/>
</dbReference>
<keyword evidence="4 13" id="KW-0432">Leucine biosynthesis</keyword>
<reference evidence="15 16" key="1">
    <citation type="submission" date="2018-11" db="EMBL/GenBank/DDBJ databases">
        <title>Genomes From Bacteria Associated with the Canine Oral Cavity: a Test Case for Automated Genome-Based Taxonomic Assignment.</title>
        <authorList>
            <person name="Coil D.A."/>
            <person name="Jospin G."/>
            <person name="Darling A.E."/>
            <person name="Wallis C."/>
            <person name="Davis I.J."/>
            <person name="Harris S."/>
            <person name="Eisen J.A."/>
            <person name="Holcombe L.J."/>
            <person name="O'Flynn C."/>
        </authorList>
    </citation>
    <scope>NUCLEOTIDE SEQUENCE [LARGE SCALE GENOMIC DNA]</scope>
    <source>
        <strain evidence="15 16">OH4621_COT-116</strain>
    </source>
</reference>
<comment type="similarity">
    <text evidence="13">Belongs to the aconitase/IPM isomerase family. LeuC type 1 subfamily.</text>
</comment>
<keyword evidence="6 13" id="KW-0028">Amino-acid biosynthesis</keyword>
<evidence type="ECO:0000256" key="4">
    <source>
        <dbReference type="ARBA" id="ARBA00022430"/>
    </source>
</evidence>
<dbReference type="HAMAP" id="MF_01026">
    <property type="entry name" value="LeuC_type1"/>
    <property type="match status" value="1"/>
</dbReference>